<evidence type="ECO:0000259" key="4">
    <source>
        <dbReference type="Pfam" id="PF09375"/>
    </source>
</evidence>
<dbReference type="GO" id="GO:0030313">
    <property type="term" value="C:cell envelope"/>
    <property type="evidence" value="ECO:0007669"/>
    <property type="project" value="UniProtKB-SubCell"/>
</dbReference>
<dbReference type="CDD" id="cd14658">
    <property type="entry name" value="Imelysin-like_IrpA"/>
    <property type="match status" value="1"/>
</dbReference>
<name>A0A7J5AM79_9FLAO</name>
<keyword evidence="6" id="KW-1185">Reference proteome</keyword>
<evidence type="ECO:0000313" key="6">
    <source>
        <dbReference type="Proteomes" id="UP000467305"/>
    </source>
</evidence>
<dbReference type="InterPro" id="IPR038352">
    <property type="entry name" value="Imelysin_sf"/>
</dbReference>
<dbReference type="InterPro" id="IPR034982">
    <property type="entry name" value="Imelysin-like_IrpA"/>
</dbReference>
<dbReference type="InterPro" id="IPR018976">
    <property type="entry name" value="Imelysin-like"/>
</dbReference>
<reference evidence="5 6" key="1">
    <citation type="submission" date="2019-09" db="EMBL/GenBank/DDBJ databases">
        <authorList>
            <person name="Cao W.R."/>
        </authorList>
    </citation>
    <scope>NUCLEOTIDE SEQUENCE [LARGE SCALE GENOMIC DNA]</scope>
    <source>
        <strain evidence="6">a4</strain>
    </source>
</reference>
<feature type="chain" id="PRO_5029913220" evidence="3">
    <location>
        <begin position="31"/>
        <end position="350"/>
    </location>
</feature>
<dbReference type="RefSeq" id="WP_150899537.1">
    <property type="nucleotide sequence ID" value="NZ_WAAU01000012.1"/>
</dbReference>
<dbReference type="AlphaFoldDB" id="A0A7J5AM79"/>
<dbReference type="Pfam" id="PF09375">
    <property type="entry name" value="Peptidase_M75"/>
    <property type="match status" value="1"/>
</dbReference>
<dbReference type="EMBL" id="WAAU01000012">
    <property type="protein sequence ID" value="KAB1158568.1"/>
    <property type="molecule type" value="Genomic_DNA"/>
</dbReference>
<comment type="subcellular location">
    <subcellularLocation>
        <location evidence="1">Cell envelope</location>
    </subcellularLocation>
</comment>
<dbReference type="Gene3D" id="1.20.1420.20">
    <property type="entry name" value="M75 peptidase, HXXE motif"/>
    <property type="match status" value="1"/>
</dbReference>
<feature type="domain" description="Imelysin-like" evidence="4">
    <location>
        <begin position="49"/>
        <end position="334"/>
    </location>
</feature>
<protein>
    <submittedName>
        <fullName evidence="5">Imelysin</fullName>
    </submittedName>
</protein>
<dbReference type="OrthoDB" id="9764688at2"/>
<comment type="caution">
    <text evidence="5">The sequence shown here is derived from an EMBL/GenBank/DDBJ whole genome shotgun (WGS) entry which is preliminary data.</text>
</comment>
<keyword evidence="2 3" id="KW-0732">Signal</keyword>
<evidence type="ECO:0000256" key="1">
    <source>
        <dbReference type="ARBA" id="ARBA00004196"/>
    </source>
</evidence>
<evidence type="ECO:0000256" key="2">
    <source>
        <dbReference type="ARBA" id="ARBA00022729"/>
    </source>
</evidence>
<evidence type="ECO:0000313" key="5">
    <source>
        <dbReference type="EMBL" id="KAB1158568.1"/>
    </source>
</evidence>
<sequence length="350" mass="38068">MNTQFVKKTSILLIALGLFASCSSDNTSNAFNNQKDYATEITNITNNVIITTYNNLNNKAQAMVTLAQTFTVANATGLESLRQSWRDAREPWEQSEGFLYGPVDTEGIDPAIDSWPLDLTFLNTVLGGTDPITDAFLASQNNNAKGFHTIEYLLWGIDGNKTAADFTTREIEYLKAATKDLQNNTQALYDGWIATSGNFSAQFLSLPSTNYASQKNVLQEITDGVSIIADEVANAKIEVPLNGNSGNAAPDQEESRFAHNSKADFVNNMKSIQNIYLGGLSTVVAASNSALDTTIKTQITDAIDAINAIPGTFTDAIINNRSAVQNAQMKVNTLFNTTENELKPFMNSLN</sequence>
<evidence type="ECO:0000256" key="3">
    <source>
        <dbReference type="SAM" id="SignalP"/>
    </source>
</evidence>
<gene>
    <name evidence="5" type="ORF">F7018_08080</name>
</gene>
<accession>A0A7J5AM79</accession>
<dbReference type="Proteomes" id="UP000467305">
    <property type="component" value="Unassembled WGS sequence"/>
</dbReference>
<proteinExistence type="predicted"/>
<organism evidence="5 6">
    <name type="scientific">Tenacibaculum aiptasiae</name>
    <dbReference type="NCBI Taxonomy" id="426481"/>
    <lineage>
        <taxon>Bacteria</taxon>
        <taxon>Pseudomonadati</taxon>
        <taxon>Bacteroidota</taxon>
        <taxon>Flavobacteriia</taxon>
        <taxon>Flavobacteriales</taxon>
        <taxon>Flavobacteriaceae</taxon>
        <taxon>Tenacibaculum</taxon>
    </lineage>
</organism>
<feature type="signal peptide" evidence="3">
    <location>
        <begin position="1"/>
        <end position="30"/>
    </location>
</feature>
<dbReference type="PROSITE" id="PS51257">
    <property type="entry name" value="PROKAR_LIPOPROTEIN"/>
    <property type="match status" value="1"/>
</dbReference>